<dbReference type="EMBL" id="QLST01000003">
    <property type="protein sequence ID" value="RBA29226.1"/>
    <property type="molecule type" value="Genomic_DNA"/>
</dbReference>
<protein>
    <submittedName>
        <fullName evidence="2">N-acetyltransferase</fullName>
    </submittedName>
</protein>
<dbReference type="PANTHER" id="PTHR43610">
    <property type="entry name" value="BLL6696 PROTEIN"/>
    <property type="match status" value="1"/>
</dbReference>
<dbReference type="PANTHER" id="PTHR43610:SF1">
    <property type="entry name" value="N-ACETYLTRANSFERASE DOMAIN-CONTAINING PROTEIN"/>
    <property type="match status" value="1"/>
</dbReference>
<dbReference type="GO" id="GO:0016747">
    <property type="term" value="F:acyltransferase activity, transferring groups other than amino-acyl groups"/>
    <property type="evidence" value="ECO:0007669"/>
    <property type="project" value="InterPro"/>
</dbReference>
<evidence type="ECO:0000259" key="1">
    <source>
        <dbReference type="PROSITE" id="PS51186"/>
    </source>
</evidence>
<reference evidence="2 3" key="1">
    <citation type="submission" date="2018-06" db="EMBL/GenBank/DDBJ databases">
        <title>Flavobacterium tibetense sp. nov., isolated from a wetland YonghuCo on Tibetan Plateau.</title>
        <authorList>
            <person name="Xing P."/>
            <person name="Phurbu D."/>
            <person name="Lu H."/>
        </authorList>
    </citation>
    <scope>NUCLEOTIDE SEQUENCE [LARGE SCALE GENOMIC DNA]</scope>
    <source>
        <strain evidence="2 3">YH5</strain>
    </source>
</reference>
<dbReference type="RefSeq" id="WP_113988195.1">
    <property type="nucleotide sequence ID" value="NZ_QLST01000003.1"/>
</dbReference>
<evidence type="ECO:0000313" key="3">
    <source>
        <dbReference type="Proteomes" id="UP000253319"/>
    </source>
</evidence>
<evidence type="ECO:0000313" key="2">
    <source>
        <dbReference type="EMBL" id="RBA29226.1"/>
    </source>
</evidence>
<dbReference type="SUPFAM" id="SSF55729">
    <property type="entry name" value="Acyl-CoA N-acyltransferases (Nat)"/>
    <property type="match status" value="1"/>
</dbReference>
<comment type="caution">
    <text evidence="2">The sequence shown here is derived from an EMBL/GenBank/DDBJ whole genome shotgun (WGS) entry which is preliminary data.</text>
</comment>
<dbReference type="Pfam" id="PF13302">
    <property type="entry name" value="Acetyltransf_3"/>
    <property type="match status" value="1"/>
</dbReference>
<keyword evidence="3" id="KW-1185">Reference proteome</keyword>
<feature type="domain" description="N-acetyltransferase" evidence="1">
    <location>
        <begin position="12"/>
        <end position="172"/>
    </location>
</feature>
<dbReference type="InterPro" id="IPR000182">
    <property type="entry name" value="GNAT_dom"/>
</dbReference>
<sequence>MNLQPFLENDTIQLIPLQASDFEALYDVASDPLIWEQHPNKNRYQKAVFQNFFNGALLSKGAFIIVDKETNAIIGSTRFYDWNPDEKSVLIGYTFYGRNYWGSKYNPMIKKMMLDYAFQFIDHVYFHVGTENIRSQIAMERLGAIKVREINVAYHGETEKLNFEYVISKTNWKYIVKLFSKKMRLLITNAFLLFSYCY</sequence>
<name>A0A365P3W5_9FLAO</name>
<organism evidence="2 3">
    <name type="scientific">Flavobacterium tibetense</name>
    <dbReference type="NCBI Taxonomy" id="2233533"/>
    <lineage>
        <taxon>Bacteria</taxon>
        <taxon>Pseudomonadati</taxon>
        <taxon>Bacteroidota</taxon>
        <taxon>Flavobacteriia</taxon>
        <taxon>Flavobacteriales</taxon>
        <taxon>Flavobacteriaceae</taxon>
        <taxon>Flavobacterium</taxon>
    </lineage>
</organism>
<accession>A0A365P3W5</accession>
<dbReference type="AlphaFoldDB" id="A0A365P3W5"/>
<gene>
    <name evidence="2" type="ORF">DPN68_03445</name>
</gene>
<proteinExistence type="predicted"/>
<keyword evidence="2" id="KW-0808">Transferase</keyword>
<dbReference type="OrthoDB" id="9795199at2"/>
<dbReference type="Proteomes" id="UP000253319">
    <property type="component" value="Unassembled WGS sequence"/>
</dbReference>
<dbReference type="InterPro" id="IPR016181">
    <property type="entry name" value="Acyl_CoA_acyltransferase"/>
</dbReference>
<dbReference type="Gene3D" id="3.40.630.30">
    <property type="match status" value="1"/>
</dbReference>
<dbReference type="PROSITE" id="PS51186">
    <property type="entry name" value="GNAT"/>
    <property type="match status" value="1"/>
</dbReference>